<name>A0AAP0L1I6_9MAGN</name>
<feature type="compositionally biased region" description="Basic and acidic residues" evidence="2">
    <location>
        <begin position="50"/>
        <end position="69"/>
    </location>
</feature>
<dbReference type="Proteomes" id="UP001420932">
    <property type="component" value="Unassembled WGS sequence"/>
</dbReference>
<feature type="compositionally biased region" description="Polar residues" evidence="2">
    <location>
        <begin position="37"/>
        <end position="47"/>
    </location>
</feature>
<keyword evidence="5" id="KW-1185">Reference proteome</keyword>
<evidence type="ECO:0000313" key="5">
    <source>
        <dbReference type="Proteomes" id="UP001420932"/>
    </source>
</evidence>
<feature type="compositionally biased region" description="Basic and acidic residues" evidence="2">
    <location>
        <begin position="296"/>
        <end position="314"/>
    </location>
</feature>
<proteinExistence type="predicted"/>
<dbReference type="PANTHER" id="PTHR33470:SF40">
    <property type="entry name" value="PROTEIN SEED AND ROOT HAIR PROTECTIVE PROTEIN"/>
    <property type="match status" value="1"/>
</dbReference>
<feature type="chain" id="PRO_5042922147" evidence="3">
    <location>
        <begin position="25"/>
        <end position="475"/>
    </location>
</feature>
<keyword evidence="1 3" id="KW-0732">Signal</keyword>
<feature type="signal peptide" evidence="3">
    <location>
        <begin position="1"/>
        <end position="24"/>
    </location>
</feature>
<dbReference type="EMBL" id="JBBNAF010000003">
    <property type="protein sequence ID" value="KAK9161629.1"/>
    <property type="molecule type" value="Genomic_DNA"/>
</dbReference>
<evidence type="ECO:0000256" key="3">
    <source>
        <dbReference type="SAM" id="SignalP"/>
    </source>
</evidence>
<feature type="region of interest" description="Disordered" evidence="2">
    <location>
        <begin position="37"/>
        <end position="69"/>
    </location>
</feature>
<feature type="compositionally biased region" description="Basic and acidic residues" evidence="2">
    <location>
        <begin position="123"/>
        <end position="144"/>
    </location>
</feature>
<accession>A0AAP0L1I6</accession>
<evidence type="ECO:0000313" key="4">
    <source>
        <dbReference type="EMBL" id="KAK9161629.1"/>
    </source>
</evidence>
<evidence type="ECO:0000256" key="1">
    <source>
        <dbReference type="ARBA" id="ARBA00022729"/>
    </source>
</evidence>
<feature type="compositionally biased region" description="Basic and acidic residues" evidence="2">
    <location>
        <begin position="169"/>
        <end position="226"/>
    </location>
</feature>
<dbReference type="AlphaFoldDB" id="A0AAP0L1I6"/>
<protein>
    <submittedName>
        <fullName evidence="4">Uncharacterized protein</fullName>
    </submittedName>
</protein>
<sequence length="475" mass="53651">MALKHLSLALLLALASSIAIVATANYEPTYQAQYPNVDHSTYESTPSPYEPKREEGAHGVEPKAYSEKPTVEPTYKYEENTHQASYDQEVHEVVPKKEVKEEKPKKPLIDVHVDLPNNKKPEKVEEELKKTSHEVPKKEEEFQHESYVPKQSIEKPTKEYTVPVPKYNAKPEEVHPIEKSLETPKVYYEKNNEKGVEYTSHEPKPITEKPVEETKRYKYEEAKAAETPEGYAGKGYESESYAAPKPAVEKPEESTNEKVHEEPKKEEEAKEKPKSPDQSKPLIDVNVNIGDIGGGNDKHEKPKEDINKPTHEVPMKSESHAYSYAPENNNIEKPYEYAPGHVEEIKQQCTNVAIQGIVYCRSGSELTRLEGAVTRVTCLHLHKDGYELAPFSVLSNPTDNKGYFYITVPQNEGISKISDCRVFLNSSPSETCNVPTDVNNGVSGAVPGAHQVLPYKKTELYTVGPFFYTTQPYKY</sequence>
<feature type="region of interest" description="Disordered" evidence="2">
    <location>
        <begin position="123"/>
        <end position="314"/>
    </location>
</feature>
<feature type="compositionally biased region" description="Basic and acidic residues" evidence="2">
    <location>
        <begin position="247"/>
        <end position="277"/>
    </location>
</feature>
<gene>
    <name evidence="4" type="ORF">Syun_007970</name>
</gene>
<reference evidence="4 5" key="1">
    <citation type="submission" date="2024-01" db="EMBL/GenBank/DDBJ databases">
        <title>Genome assemblies of Stephania.</title>
        <authorList>
            <person name="Yang L."/>
        </authorList>
    </citation>
    <scope>NUCLEOTIDE SEQUENCE [LARGE SCALE GENOMIC DNA]</scope>
    <source>
        <strain evidence="4">YNDBR</strain>
        <tissue evidence="4">Leaf</tissue>
    </source>
</reference>
<dbReference type="Pfam" id="PF01190">
    <property type="entry name" value="Pollen_Ole_e_1"/>
    <property type="match status" value="1"/>
</dbReference>
<dbReference type="GO" id="GO:0071944">
    <property type="term" value="C:cell periphery"/>
    <property type="evidence" value="ECO:0007669"/>
    <property type="project" value="TreeGrafter"/>
</dbReference>
<organism evidence="4 5">
    <name type="scientific">Stephania yunnanensis</name>
    <dbReference type="NCBI Taxonomy" id="152371"/>
    <lineage>
        <taxon>Eukaryota</taxon>
        <taxon>Viridiplantae</taxon>
        <taxon>Streptophyta</taxon>
        <taxon>Embryophyta</taxon>
        <taxon>Tracheophyta</taxon>
        <taxon>Spermatophyta</taxon>
        <taxon>Magnoliopsida</taxon>
        <taxon>Ranunculales</taxon>
        <taxon>Menispermaceae</taxon>
        <taxon>Menispermoideae</taxon>
        <taxon>Cissampelideae</taxon>
        <taxon>Stephania</taxon>
    </lineage>
</organism>
<comment type="caution">
    <text evidence="4">The sequence shown here is derived from an EMBL/GenBank/DDBJ whole genome shotgun (WGS) entry which is preliminary data.</text>
</comment>
<evidence type="ECO:0000256" key="2">
    <source>
        <dbReference type="SAM" id="MobiDB-lite"/>
    </source>
</evidence>
<dbReference type="PANTHER" id="PTHR33470">
    <property type="entry name" value="OS01G0164075 PROTEIN"/>
    <property type="match status" value="1"/>
</dbReference>